<sequence length="180" mass="20395">MALKSTSLTQPTVSPLIHYCGREALETVDYYTALNSADGHTEAWRILPRRFGESGIIAHKYLANVTDSPAIKQNDTENLIKLTETMKACELILSQLNHNSELDIRSTLDAIISRFPGPLQHKWFDQASNLFRMVREPRFSDLSWFEQDKVDPVAVKSMYPSNLQTDLTVLTANRSQVKAQ</sequence>
<accession>A0A504Y9U1</accession>
<reference evidence="1 2" key="1">
    <citation type="submission" date="2019-04" db="EMBL/GenBank/DDBJ databases">
        <title>Annotation for the trematode Fasciola gigantica.</title>
        <authorList>
            <person name="Choi Y.-J."/>
        </authorList>
    </citation>
    <scope>NUCLEOTIDE SEQUENCE [LARGE SCALE GENOMIC DNA]</scope>
    <source>
        <strain evidence="1">Uganda_cow_1</strain>
    </source>
</reference>
<evidence type="ECO:0000313" key="1">
    <source>
        <dbReference type="EMBL" id="TPP57864.1"/>
    </source>
</evidence>
<keyword evidence="1" id="KW-0808">Transferase</keyword>
<organism evidence="1 2">
    <name type="scientific">Fasciola gigantica</name>
    <name type="common">Giant liver fluke</name>
    <dbReference type="NCBI Taxonomy" id="46835"/>
    <lineage>
        <taxon>Eukaryota</taxon>
        <taxon>Metazoa</taxon>
        <taxon>Spiralia</taxon>
        <taxon>Lophotrochozoa</taxon>
        <taxon>Platyhelminthes</taxon>
        <taxon>Trematoda</taxon>
        <taxon>Digenea</taxon>
        <taxon>Plagiorchiida</taxon>
        <taxon>Echinostomata</taxon>
        <taxon>Echinostomatoidea</taxon>
        <taxon>Fasciolidae</taxon>
        <taxon>Fasciola</taxon>
    </lineage>
</organism>
<gene>
    <name evidence="1" type="ORF">FGIG_05490</name>
</gene>
<dbReference type="AlphaFoldDB" id="A0A504Y9U1"/>
<evidence type="ECO:0000313" key="2">
    <source>
        <dbReference type="Proteomes" id="UP000316759"/>
    </source>
</evidence>
<dbReference type="PANTHER" id="PTHR47331">
    <property type="entry name" value="PHD-TYPE DOMAIN-CONTAINING PROTEIN"/>
    <property type="match status" value="1"/>
</dbReference>
<dbReference type="EMBL" id="SUNJ01012659">
    <property type="protein sequence ID" value="TPP57864.1"/>
    <property type="molecule type" value="Genomic_DNA"/>
</dbReference>
<name>A0A504Y9U1_FASGI</name>
<dbReference type="STRING" id="46835.A0A504Y9U1"/>
<keyword evidence="2" id="KW-1185">Reference proteome</keyword>
<keyword evidence="1" id="KW-0418">Kinase</keyword>
<dbReference type="Proteomes" id="UP000316759">
    <property type="component" value="Unassembled WGS sequence"/>
</dbReference>
<dbReference type="OrthoDB" id="10068075at2759"/>
<protein>
    <submittedName>
        <fullName evidence="1">Nek6 NIMA kinase 6</fullName>
    </submittedName>
</protein>
<comment type="caution">
    <text evidence="1">The sequence shown here is derived from an EMBL/GenBank/DDBJ whole genome shotgun (WGS) entry which is preliminary data.</text>
</comment>
<proteinExistence type="predicted"/>
<dbReference type="GO" id="GO:0016301">
    <property type="term" value="F:kinase activity"/>
    <property type="evidence" value="ECO:0007669"/>
    <property type="project" value="UniProtKB-KW"/>
</dbReference>